<evidence type="ECO:0000313" key="8">
    <source>
        <dbReference type="Proteomes" id="UP000632498"/>
    </source>
</evidence>
<dbReference type="InterPro" id="IPR002104">
    <property type="entry name" value="Integrase_catalytic"/>
</dbReference>
<dbReference type="PROSITE" id="PS51900">
    <property type="entry name" value="CB"/>
    <property type="match status" value="1"/>
</dbReference>
<evidence type="ECO:0000256" key="4">
    <source>
        <dbReference type="PROSITE-ProRule" id="PRU01248"/>
    </source>
</evidence>
<feature type="domain" description="Core-binding (CB)" evidence="6">
    <location>
        <begin position="72"/>
        <end position="157"/>
    </location>
</feature>
<keyword evidence="8" id="KW-1185">Reference proteome</keyword>
<dbReference type="AlphaFoldDB" id="A0A917C3Q1"/>
<feature type="domain" description="Tyr recombinase" evidence="5">
    <location>
        <begin position="204"/>
        <end position="288"/>
    </location>
</feature>
<proteinExistence type="predicted"/>
<dbReference type="InterPro" id="IPR010998">
    <property type="entry name" value="Integrase_recombinase_N"/>
</dbReference>
<evidence type="ECO:0000256" key="1">
    <source>
        <dbReference type="ARBA" id="ARBA00022908"/>
    </source>
</evidence>
<evidence type="ECO:0000259" key="6">
    <source>
        <dbReference type="PROSITE" id="PS51900"/>
    </source>
</evidence>
<dbReference type="Gene3D" id="1.10.150.130">
    <property type="match status" value="1"/>
</dbReference>
<comment type="caution">
    <text evidence="7">The sequence shown here is derived from an EMBL/GenBank/DDBJ whole genome shotgun (WGS) entry which is preliminary data.</text>
</comment>
<sequence length="288" mass="33675">MAHRLNIQDVPNTENVKIFLRNGVKKPIWQILLYKDQTEVIKSSKTTSQSQAIKIAQEMFKASQRGIKLDAINFEQACVLFIEHLEKKSGTKANTLRDRKTSNRACLTFDDWKDVDIKKVDEDYIEDFIEFRQDQDKSASTINSDLTFLRQLFEFCRRKKYVYDVPKIKNVSLKDQEARPSFSMQEIRQIARHLNQKYQNSFNANVKSFSLVMMGAPLSLSMEKPKEVEKWLMLKALFWLMYGTGARPSTLARLKVSNLQKSKGHWTFVGRTNKGKKREQIIVPRRRT</sequence>
<dbReference type="InterPro" id="IPR011010">
    <property type="entry name" value="DNA_brk_join_enz"/>
</dbReference>
<dbReference type="GO" id="GO:0015074">
    <property type="term" value="P:DNA integration"/>
    <property type="evidence" value="ECO:0007669"/>
    <property type="project" value="UniProtKB-KW"/>
</dbReference>
<dbReference type="InterPro" id="IPR025269">
    <property type="entry name" value="SAM-like_dom"/>
</dbReference>
<name>A0A917C3Q1_9PROT</name>
<dbReference type="Proteomes" id="UP000632498">
    <property type="component" value="Unassembled WGS sequence"/>
</dbReference>
<keyword evidence="2 4" id="KW-0238">DNA-binding</keyword>
<protein>
    <recommendedName>
        <fullName evidence="9">Core-binding (CB) domain-containing protein</fullName>
    </recommendedName>
</protein>
<gene>
    <name evidence="7" type="ORF">GCM10011332_25510</name>
</gene>
<dbReference type="InterPro" id="IPR044068">
    <property type="entry name" value="CB"/>
</dbReference>
<dbReference type="PROSITE" id="PS51898">
    <property type="entry name" value="TYR_RECOMBINASE"/>
    <property type="match status" value="1"/>
</dbReference>
<keyword evidence="3" id="KW-0233">DNA recombination</keyword>
<keyword evidence="1" id="KW-0229">DNA integration</keyword>
<dbReference type="Pfam" id="PF13102">
    <property type="entry name" value="Phage_int_SAM_5"/>
    <property type="match status" value="1"/>
</dbReference>
<evidence type="ECO:0000256" key="2">
    <source>
        <dbReference type="ARBA" id="ARBA00023125"/>
    </source>
</evidence>
<evidence type="ECO:0000313" key="7">
    <source>
        <dbReference type="EMBL" id="GGF70422.1"/>
    </source>
</evidence>
<evidence type="ECO:0008006" key="9">
    <source>
        <dbReference type="Google" id="ProtNLM"/>
    </source>
</evidence>
<dbReference type="GO" id="GO:0003677">
    <property type="term" value="F:DNA binding"/>
    <property type="evidence" value="ECO:0007669"/>
    <property type="project" value="UniProtKB-UniRule"/>
</dbReference>
<organism evidence="7 8">
    <name type="scientific">Terasakiella brassicae</name>
    <dbReference type="NCBI Taxonomy" id="1634917"/>
    <lineage>
        <taxon>Bacteria</taxon>
        <taxon>Pseudomonadati</taxon>
        <taxon>Pseudomonadota</taxon>
        <taxon>Alphaproteobacteria</taxon>
        <taxon>Rhodospirillales</taxon>
        <taxon>Terasakiellaceae</taxon>
        <taxon>Terasakiella</taxon>
    </lineage>
</organism>
<dbReference type="InterPro" id="IPR013762">
    <property type="entry name" value="Integrase-like_cat_sf"/>
</dbReference>
<dbReference type="EMBL" id="BMHV01000019">
    <property type="protein sequence ID" value="GGF70422.1"/>
    <property type="molecule type" value="Genomic_DNA"/>
</dbReference>
<accession>A0A917C3Q1</accession>
<reference evidence="7" key="2">
    <citation type="submission" date="2020-09" db="EMBL/GenBank/DDBJ databases">
        <authorList>
            <person name="Sun Q."/>
            <person name="Zhou Y."/>
        </authorList>
    </citation>
    <scope>NUCLEOTIDE SEQUENCE</scope>
    <source>
        <strain evidence="7">CGMCC 1.15254</strain>
    </source>
</reference>
<dbReference type="Gene3D" id="1.10.443.10">
    <property type="entry name" value="Intergrase catalytic core"/>
    <property type="match status" value="1"/>
</dbReference>
<dbReference type="GO" id="GO:0006310">
    <property type="term" value="P:DNA recombination"/>
    <property type="evidence" value="ECO:0007669"/>
    <property type="project" value="UniProtKB-KW"/>
</dbReference>
<dbReference type="RefSeq" id="WP_188665896.1">
    <property type="nucleotide sequence ID" value="NZ_BMHV01000019.1"/>
</dbReference>
<dbReference type="SUPFAM" id="SSF56349">
    <property type="entry name" value="DNA breaking-rejoining enzymes"/>
    <property type="match status" value="1"/>
</dbReference>
<reference evidence="7" key="1">
    <citation type="journal article" date="2014" name="Int. J. Syst. Evol. Microbiol.">
        <title>Complete genome sequence of Corynebacterium casei LMG S-19264T (=DSM 44701T), isolated from a smear-ripened cheese.</title>
        <authorList>
            <consortium name="US DOE Joint Genome Institute (JGI-PGF)"/>
            <person name="Walter F."/>
            <person name="Albersmeier A."/>
            <person name="Kalinowski J."/>
            <person name="Ruckert C."/>
        </authorList>
    </citation>
    <scope>NUCLEOTIDE SEQUENCE</scope>
    <source>
        <strain evidence="7">CGMCC 1.15254</strain>
    </source>
</reference>
<evidence type="ECO:0000259" key="5">
    <source>
        <dbReference type="PROSITE" id="PS51898"/>
    </source>
</evidence>
<evidence type="ECO:0000256" key="3">
    <source>
        <dbReference type="ARBA" id="ARBA00023172"/>
    </source>
</evidence>